<evidence type="ECO:0000256" key="2">
    <source>
        <dbReference type="ARBA" id="ARBA00023002"/>
    </source>
</evidence>
<dbReference type="AlphaFoldDB" id="A0A0M0BRJ9"/>
<dbReference type="InterPro" id="IPR002869">
    <property type="entry name" value="Pyrv_flavodox_OxRed_cen"/>
</dbReference>
<dbReference type="SUPFAM" id="SSF53323">
    <property type="entry name" value="Pyruvate-ferredoxin oxidoreductase, PFOR, domain III"/>
    <property type="match status" value="1"/>
</dbReference>
<reference evidence="5 6" key="1">
    <citation type="submission" date="2015-06" db="EMBL/GenBank/DDBJ databases">
        <title>New insights into the roles of widespread benthic archaea in carbon and nitrogen cycling.</title>
        <authorList>
            <person name="Lazar C.S."/>
            <person name="Baker B.J."/>
            <person name="Seitz K.W."/>
            <person name="Hyde A.S."/>
            <person name="Dick G.J."/>
            <person name="Hinrichs K.-U."/>
            <person name="Teske A.P."/>
        </authorList>
    </citation>
    <scope>NUCLEOTIDE SEQUENCE [LARGE SCALE GENOMIC DNA]</scope>
    <source>
        <strain evidence="5">DG-45</strain>
    </source>
</reference>
<organism evidence="5 6">
    <name type="scientific">miscellaneous Crenarchaeota group-15 archaeon DG-45</name>
    <dbReference type="NCBI Taxonomy" id="1685127"/>
    <lineage>
        <taxon>Archaea</taxon>
        <taxon>Candidatus Bathyarchaeota</taxon>
        <taxon>MCG-15</taxon>
    </lineage>
</organism>
<dbReference type="InterPro" id="IPR051626">
    <property type="entry name" value="Oxidoreductase_gamma_subunit"/>
</dbReference>
<dbReference type="PATRIC" id="fig|1685127.3.peg.715"/>
<dbReference type="EC" id="1.2.7.1" evidence="1"/>
<sequence>MIEIRIHGRGGQGAVTSSKLAGLAASIEGKYGQGLPFYGFERRGAPVEVYLRFDERPILVSSRVYEPDGIIVLDPILAELEGVVAQGLREGGFAVLNTLKDPGEIGYAGRLSRVAAVDATGIALKTLGQPITNTAILGAFARATDVVKLSSLEEAVRQILPGRFHGANIEALRTAYDETRVREM</sequence>
<keyword evidence="2" id="KW-0560">Oxidoreductase</keyword>
<proteinExistence type="predicted"/>
<protein>
    <recommendedName>
        <fullName evidence="1">pyruvate synthase</fullName>
        <ecNumber evidence="1">1.2.7.1</ecNumber>
    </recommendedName>
</protein>
<dbReference type="InterPro" id="IPR011894">
    <property type="entry name" value="PorC_KorC"/>
</dbReference>
<dbReference type="PANTHER" id="PTHR43366">
    <property type="entry name" value="PYRUVATE SYNTHASE SUBUNIT PORC"/>
    <property type="match status" value="1"/>
</dbReference>
<dbReference type="Gene3D" id="3.40.920.10">
    <property type="entry name" value="Pyruvate-ferredoxin oxidoreductase, PFOR, domain III"/>
    <property type="match status" value="1"/>
</dbReference>
<dbReference type="GO" id="GO:0019164">
    <property type="term" value="F:pyruvate synthase activity"/>
    <property type="evidence" value="ECO:0007669"/>
    <property type="project" value="UniProtKB-EC"/>
</dbReference>
<comment type="catalytic activity">
    <reaction evidence="3">
        <text>2 oxidized [2Fe-2S]-[ferredoxin] + pyruvate + CoA = 2 reduced [2Fe-2S]-[ferredoxin] + acetyl-CoA + CO2 + H(+)</text>
        <dbReference type="Rhea" id="RHEA:12765"/>
        <dbReference type="Rhea" id="RHEA-COMP:10000"/>
        <dbReference type="Rhea" id="RHEA-COMP:10001"/>
        <dbReference type="ChEBI" id="CHEBI:15361"/>
        <dbReference type="ChEBI" id="CHEBI:15378"/>
        <dbReference type="ChEBI" id="CHEBI:16526"/>
        <dbReference type="ChEBI" id="CHEBI:33737"/>
        <dbReference type="ChEBI" id="CHEBI:33738"/>
        <dbReference type="ChEBI" id="CHEBI:57287"/>
        <dbReference type="ChEBI" id="CHEBI:57288"/>
        <dbReference type="EC" id="1.2.7.1"/>
    </reaction>
</comment>
<gene>
    <name evidence="5" type="ORF">AC482_02645</name>
</gene>
<dbReference type="EMBL" id="LFWZ01000019">
    <property type="protein sequence ID" value="KON30866.1"/>
    <property type="molecule type" value="Genomic_DNA"/>
</dbReference>
<evidence type="ECO:0000256" key="3">
    <source>
        <dbReference type="ARBA" id="ARBA00049357"/>
    </source>
</evidence>
<evidence type="ECO:0000256" key="1">
    <source>
        <dbReference type="ARBA" id="ARBA00012822"/>
    </source>
</evidence>
<comment type="caution">
    <text evidence="5">The sequence shown here is derived from an EMBL/GenBank/DDBJ whole genome shotgun (WGS) entry which is preliminary data.</text>
</comment>
<dbReference type="PANTHER" id="PTHR43366:SF1">
    <property type="entry name" value="PYRUVATE SYNTHASE SUBUNIT PORC"/>
    <property type="match status" value="1"/>
</dbReference>
<dbReference type="Proteomes" id="UP000037210">
    <property type="component" value="Unassembled WGS sequence"/>
</dbReference>
<evidence type="ECO:0000259" key="4">
    <source>
        <dbReference type="Pfam" id="PF01558"/>
    </source>
</evidence>
<accession>A0A0M0BRJ9</accession>
<evidence type="ECO:0000313" key="5">
    <source>
        <dbReference type="EMBL" id="KON30866.1"/>
    </source>
</evidence>
<evidence type="ECO:0000313" key="6">
    <source>
        <dbReference type="Proteomes" id="UP000037210"/>
    </source>
</evidence>
<dbReference type="NCBIfam" id="TIGR02175">
    <property type="entry name" value="PorC_KorC"/>
    <property type="match status" value="1"/>
</dbReference>
<name>A0A0M0BRJ9_9ARCH</name>
<dbReference type="Pfam" id="PF01558">
    <property type="entry name" value="POR"/>
    <property type="match status" value="1"/>
</dbReference>
<feature type="domain" description="Pyruvate/ketoisovalerate oxidoreductase catalytic" evidence="4">
    <location>
        <begin position="10"/>
        <end position="177"/>
    </location>
</feature>
<dbReference type="InterPro" id="IPR019752">
    <property type="entry name" value="Pyrv/ketoisovalerate_OxRed_cat"/>
</dbReference>